<comment type="similarity">
    <text evidence="1 2">Belongs to the short-chain dehydrogenases/reductases (SDR) family.</text>
</comment>
<dbReference type="GO" id="GO:0005737">
    <property type="term" value="C:cytoplasm"/>
    <property type="evidence" value="ECO:0007669"/>
    <property type="project" value="TreeGrafter"/>
</dbReference>
<dbReference type="Gene3D" id="3.40.50.720">
    <property type="entry name" value="NAD(P)-binding Rossmann-like Domain"/>
    <property type="match status" value="1"/>
</dbReference>
<organism evidence="3 4">
    <name type="scientific">Podospora didyma</name>
    <dbReference type="NCBI Taxonomy" id="330526"/>
    <lineage>
        <taxon>Eukaryota</taxon>
        <taxon>Fungi</taxon>
        <taxon>Dikarya</taxon>
        <taxon>Ascomycota</taxon>
        <taxon>Pezizomycotina</taxon>
        <taxon>Sordariomycetes</taxon>
        <taxon>Sordariomycetidae</taxon>
        <taxon>Sordariales</taxon>
        <taxon>Podosporaceae</taxon>
        <taxon>Podospora</taxon>
    </lineage>
</organism>
<dbReference type="EMBL" id="JAULSW010000004">
    <property type="protein sequence ID" value="KAK3385132.1"/>
    <property type="molecule type" value="Genomic_DNA"/>
</dbReference>
<proteinExistence type="inferred from homology"/>
<dbReference type="PRINTS" id="PR00080">
    <property type="entry name" value="SDRFAMILY"/>
</dbReference>
<dbReference type="InterPro" id="IPR051468">
    <property type="entry name" value="Fungal_SecMetab_SDRs"/>
</dbReference>
<dbReference type="Pfam" id="PF00106">
    <property type="entry name" value="adh_short"/>
    <property type="match status" value="1"/>
</dbReference>
<evidence type="ECO:0000313" key="4">
    <source>
        <dbReference type="Proteomes" id="UP001285441"/>
    </source>
</evidence>
<evidence type="ECO:0000313" key="3">
    <source>
        <dbReference type="EMBL" id="KAK3385132.1"/>
    </source>
</evidence>
<dbReference type="Proteomes" id="UP001285441">
    <property type="component" value="Unassembled WGS sequence"/>
</dbReference>
<dbReference type="PANTHER" id="PTHR43544">
    <property type="entry name" value="SHORT-CHAIN DEHYDROGENASE/REDUCTASE"/>
    <property type="match status" value="1"/>
</dbReference>
<accession>A0AAE0TZF0</accession>
<gene>
    <name evidence="3" type="ORF">B0H63DRAFT_472413</name>
</gene>
<dbReference type="SUPFAM" id="SSF51735">
    <property type="entry name" value="NAD(P)-binding Rossmann-fold domains"/>
    <property type="match status" value="1"/>
</dbReference>
<protein>
    <submittedName>
        <fullName evidence="3">Short-chain dehydrogenase</fullName>
    </submittedName>
</protein>
<dbReference type="AlphaFoldDB" id="A0AAE0TZF0"/>
<reference evidence="3" key="1">
    <citation type="journal article" date="2023" name="Mol. Phylogenet. Evol.">
        <title>Genome-scale phylogeny and comparative genomics of the fungal order Sordariales.</title>
        <authorList>
            <person name="Hensen N."/>
            <person name="Bonometti L."/>
            <person name="Westerberg I."/>
            <person name="Brannstrom I.O."/>
            <person name="Guillou S."/>
            <person name="Cros-Aarteil S."/>
            <person name="Calhoun S."/>
            <person name="Haridas S."/>
            <person name="Kuo A."/>
            <person name="Mondo S."/>
            <person name="Pangilinan J."/>
            <person name="Riley R."/>
            <person name="LaButti K."/>
            <person name="Andreopoulos B."/>
            <person name="Lipzen A."/>
            <person name="Chen C."/>
            <person name="Yan M."/>
            <person name="Daum C."/>
            <person name="Ng V."/>
            <person name="Clum A."/>
            <person name="Steindorff A."/>
            <person name="Ohm R.A."/>
            <person name="Martin F."/>
            <person name="Silar P."/>
            <person name="Natvig D.O."/>
            <person name="Lalanne C."/>
            <person name="Gautier V."/>
            <person name="Ament-Velasquez S.L."/>
            <person name="Kruys A."/>
            <person name="Hutchinson M.I."/>
            <person name="Powell A.J."/>
            <person name="Barry K."/>
            <person name="Miller A.N."/>
            <person name="Grigoriev I.V."/>
            <person name="Debuchy R."/>
            <person name="Gladieux P."/>
            <person name="Hiltunen Thoren M."/>
            <person name="Johannesson H."/>
        </authorList>
    </citation>
    <scope>NUCLEOTIDE SEQUENCE</scope>
    <source>
        <strain evidence="3">CBS 232.78</strain>
    </source>
</reference>
<reference evidence="3" key="2">
    <citation type="submission" date="2023-06" db="EMBL/GenBank/DDBJ databases">
        <authorList>
            <consortium name="Lawrence Berkeley National Laboratory"/>
            <person name="Haridas S."/>
            <person name="Hensen N."/>
            <person name="Bonometti L."/>
            <person name="Westerberg I."/>
            <person name="Brannstrom I.O."/>
            <person name="Guillou S."/>
            <person name="Cros-Aarteil S."/>
            <person name="Calhoun S."/>
            <person name="Kuo A."/>
            <person name="Mondo S."/>
            <person name="Pangilinan J."/>
            <person name="Riley R."/>
            <person name="LaButti K."/>
            <person name="Andreopoulos B."/>
            <person name="Lipzen A."/>
            <person name="Chen C."/>
            <person name="Yanf M."/>
            <person name="Daum C."/>
            <person name="Ng V."/>
            <person name="Clum A."/>
            <person name="Steindorff A."/>
            <person name="Ohm R."/>
            <person name="Martin F."/>
            <person name="Silar P."/>
            <person name="Natvig D."/>
            <person name="Lalanne C."/>
            <person name="Gautier V."/>
            <person name="Ament-velasquez S.L."/>
            <person name="Kruys A."/>
            <person name="Hutchinson M.I."/>
            <person name="Powell A.J."/>
            <person name="Barry K."/>
            <person name="Miller A.N."/>
            <person name="Grigoriev I.V."/>
            <person name="Debuchy R."/>
            <person name="Gladieux P."/>
            <person name="Thoren M.H."/>
            <person name="Johannesson H."/>
        </authorList>
    </citation>
    <scope>NUCLEOTIDE SEQUENCE</scope>
    <source>
        <strain evidence="3">CBS 232.78</strain>
    </source>
</reference>
<comment type="caution">
    <text evidence="3">The sequence shown here is derived from an EMBL/GenBank/DDBJ whole genome shotgun (WGS) entry which is preliminary data.</text>
</comment>
<dbReference type="InterPro" id="IPR036291">
    <property type="entry name" value="NAD(P)-bd_dom_sf"/>
</dbReference>
<dbReference type="GO" id="GO:0019748">
    <property type="term" value="P:secondary metabolic process"/>
    <property type="evidence" value="ECO:0007669"/>
    <property type="project" value="TreeGrafter"/>
</dbReference>
<sequence length="273" mass="29265">MTTINSKALTREDASLKERMAAITKPLVLITGANAGIGFAVMENLVNSRKYHVLLGARADHKATAAVAELQQTNPDASSNITPVIIDVTDDASIAGAAEFVSSRFGRLDVLINNAGITISADRPAANRRENLHAVFDTNVFGVASVIDTFLPLLRKSTYPDRRIVNVSTGLSKIAVAYELESDWGARKLPAPEYRSSKAALNMLTAVYAVTLREEGILVVVAAPGYTRTKMTAGEGWKTPAEGARSIVRAATGGDRDELFGTMVADELTECKW</sequence>
<keyword evidence="4" id="KW-1185">Reference proteome</keyword>
<evidence type="ECO:0000256" key="1">
    <source>
        <dbReference type="ARBA" id="ARBA00006484"/>
    </source>
</evidence>
<dbReference type="InterPro" id="IPR002347">
    <property type="entry name" value="SDR_fam"/>
</dbReference>
<dbReference type="GO" id="GO:0016491">
    <property type="term" value="F:oxidoreductase activity"/>
    <property type="evidence" value="ECO:0007669"/>
    <property type="project" value="TreeGrafter"/>
</dbReference>
<evidence type="ECO:0000256" key="2">
    <source>
        <dbReference type="RuleBase" id="RU000363"/>
    </source>
</evidence>
<name>A0AAE0TZF0_9PEZI</name>
<dbReference type="PRINTS" id="PR00081">
    <property type="entry name" value="GDHRDH"/>
</dbReference>
<dbReference type="PANTHER" id="PTHR43544:SF32">
    <property type="entry name" value="CHAIN DEHYDROGENASE, PUTATIVE (AFU_ORTHOLOGUE AFUA_5G01530)-RELATED"/>
    <property type="match status" value="1"/>
</dbReference>